<dbReference type="PANTHER" id="PTHR42756">
    <property type="entry name" value="TRANSCRIPTIONAL REGULATOR, MARR"/>
    <property type="match status" value="1"/>
</dbReference>
<dbReference type="RefSeq" id="WP_016201414.1">
    <property type="nucleotide sequence ID" value="NZ_CP026031.1"/>
</dbReference>
<evidence type="ECO:0000256" key="3">
    <source>
        <dbReference type="ARBA" id="ARBA00023163"/>
    </source>
</evidence>
<dbReference type="InterPro" id="IPR036388">
    <property type="entry name" value="WH-like_DNA-bd_sf"/>
</dbReference>
<dbReference type="Pfam" id="PF01047">
    <property type="entry name" value="MarR"/>
    <property type="match status" value="1"/>
</dbReference>
<gene>
    <name evidence="4" type="ORF">CHH57_14750</name>
</gene>
<dbReference type="PRINTS" id="PR00598">
    <property type="entry name" value="HTHMARR"/>
</dbReference>
<dbReference type="PROSITE" id="PS50995">
    <property type="entry name" value="HTH_MARR_2"/>
    <property type="match status" value="1"/>
</dbReference>
<keyword evidence="3" id="KW-0804">Transcription</keyword>
<keyword evidence="1" id="KW-0805">Transcription regulation</keyword>
<evidence type="ECO:0000256" key="1">
    <source>
        <dbReference type="ARBA" id="ARBA00023015"/>
    </source>
</evidence>
<dbReference type="InterPro" id="IPR000835">
    <property type="entry name" value="HTH_MarR-typ"/>
</dbReference>
<dbReference type="GO" id="GO:0003677">
    <property type="term" value="F:DNA binding"/>
    <property type="evidence" value="ECO:0007669"/>
    <property type="project" value="UniProtKB-KW"/>
</dbReference>
<protein>
    <submittedName>
        <fullName evidence="4">MarR family transcriptional regulator</fullName>
    </submittedName>
</protein>
<dbReference type="EMBL" id="NPBQ01000090">
    <property type="protein sequence ID" value="PAD82410.1"/>
    <property type="molecule type" value="Genomic_DNA"/>
</dbReference>
<evidence type="ECO:0000256" key="2">
    <source>
        <dbReference type="ARBA" id="ARBA00023125"/>
    </source>
</evidence>
<name>A0A268FAL4_NIACI</name>
<keyword evidence="2" id="KW-0238">DNA-binding</keyword>
<dbReference type="SMART" id="SM00347">
    <property type="entry name" value="HTH_MARR"/>
    <property type="match status" value="1"/>
</dbReference>
<evidence type="ECO:0000313" key="4">
    <source>
        <dbReference type="EMBL" id="PAD82410.1"/>
    </source>
</evidence>
<sequence>MENIREILQITMRRFGVLDKNCCSVGKTEISLVQSHILYEIDKRSNPSMQEIAELIGMDITTFSRQIQSLVKMELVNKQQSMNDKRVYVLQLTMQGKAIATSIDTQMNQYLEEVLSFMSDFERETVIRSLKLLNSSMAKSNMCCHPVK</sequence>
<accession>A0A268FAL4</accession>
<dbReference type="SUPFAM" id="SSF46785">
    <property type="entry name" value="Winged helix' DNA-binding domain"/>
    <property type="match status" value="1"/>
</dbReference>
<dbReference type="AlphaFoldDB" id="A0A268FAL4"/>
<dbReference type="GO" id="GO:0003700">
    <property type="term" value="F:DNA-binding transcription factor activity"/>
    <property type="evidence" value="ECO:0007669"/>
    <property type="project" value="InterPro"/>
</dbReference>
<reference evidence="4 5" key="1">
    <citation type="submission" date="2017-07" db="EMBL/GenBank/DDBJ databases">
        <title>Isolation and whole genome analysis of endospore-forming bacteria from heroin.</title>
        <authorList>
            <person name="Kalinowski J."/>
            <person name="Ahrens B."/>
            <person name="Al-Dilaimi A."/>
            <person name="Winkler A."/>
            <person name="Wibberg D."/>
            <person name="Schleenbecker U."/>
            <person name="Ruckert C."/>
            <person name="Wolfel R."/>
            <person name="Grass G."/>
        </authorList>
    </citation>
    <scope>NUCLEOTIDE SEQUENCE [LARGE SCALE GENOMIC DNA]</scope>
    <source>
        <strain evidence="4 5">7521-2</strain>
    </source>
</reference>
<comment type="caution">
    <text evidence="4">The sequence shown here is derived from an EMBL/GenBank/DDBJ whole genome shotgun (WGS) entry which is preliminary data.</text>
</comment>
<dbReference type="Proteomes" id="UP000216961">
    <property type="component" value="Unassembled WGS sequence"/>
</dbReference>
<dbReference type="PANTHER" id="PTHR42756:SF1">
    <property type="entry name" value="TRANSCRIPTIONAL REPRESSOR OF EMRAB OPERON"/>
    <property type="match status" value="1"/>
</dbReference>
<dbReference type="KEGG" id="bcir:C2I06_20140"/>
<organism evidence="4 5">
    <name type="scientific">Niallia circulans</name>
    <name type="common">Bacillus circulans</name>
    <dbReference type="NCBI Taxonomy" id="1397"/>
    <lineage>
        <taxon>Bacteria</taxon>
        <taxon>Bacillati</taxon>
        <taxon>Bacillota</taxon>
        <taxon>Bacilli</taxon>
        <taxon>Bacillales</taxon>
        <taxon>Bacillaceae</taxon>
        <taxon>Niallia</taxon>
    </lineage>
</organism>
<dbReference type="InterPro" id="IPR036390">
    <property type="entry name" value="WH_DNA-bd_sf"/>
</dbReference>
<proteinExistence type="predicted"/>
<dbReference type="Gene3D" id="1.10.10.10">
    <property type="entry name" value="Winged helix-like DNA-binding domain superfamily/Winged helix DNA-binding domain"/>
    <property type="match status" value="1"/>
</dbReference>
<evidence type="ECO:0000313" key="5">
    <source>
        <dbReference type="Proteomes" id="UP000216961"/>
    </source>
</evidence>